<name>D2B9U8_STRRD</name>
<gene>
    <name evidence="1" type="ordered locus">Sros_3009</name>
</gene>
<dbReference type="HOGENOM" id="CLU_2939968_0_0_11"/>
<accession>D2B9U8</accession>
<dbReference type="EMBL" id="CP001814">
    <property type="protein sequence ID" value="ACZ85961.1"/>
    <property type="molecule type" value="Genomic_DNA"/>
</dbReference>
<sequence length="60" mass="6260">MAGTDVSCNHALTDIGLPSISVLDIRWPDLLCSSRLTDESKDMACGIGICPDGARTGRGP</sequence>
<keyword evidence="2" id="KW-1185">Reference proteome</keyword>
<evidence type="ECO:0000313" key="2">
    <source>
        <dbReference type="Proteomes" id="UP000002029"/>
    </source>
</evidence>
<proteinExistence type="predicted"/>
<evidence type="ECO:0000313" key="1">
    <source>
        <dbReference type="EMBL" id="ACZ85961.1"/>
    </source>
</evidence>
<dbReference type="KEGG" id="sro:Sros_3009"/>
<dbReference type="STRING" id="479432.Sros_3009"/>
<protein>
    <submittedName>
        <fullName evidence="1">Uncharacterized protein</fullName>
    </submittedName>
</protein>
<organism evidence="1 2">
    <name type="scientific">Streptosporangium roseum (strain ATCC 12428 / DSM 43021 / JCM 3005 / KCTC 9067 / NCIMB 10171 / NRRL 2505 / NI 9100)</name>
    <dbReference type="NCBI Taxonomy" id="479432"/>
    <lineage>
        <taxon>Bacteria</taxon>
        <taxon>Bacillati</taxon>
        <taxon>Actinomycetota</taxon>
        <taxon>Actinomycetes</taxon>
        <taxon>Streptosporangiales</taxon>
        <taxon>Streptosporangiaceae</taxon>
        <taxon>Streptosporangium</taxon>
    </lineage>
</organism>
<dbReference type="AlphaFoldDB" id="D2B9U8"/>
<reference evidence="1 2" key="1">
    <citation type="journal article" date="2010" name="Stand. Genomic Sci.">
        <title>Complete genome sequence of Streptosporangium roseum type strain (NI 9100).</title>
        <authorList>
            <person name="Nolan M."/>
            <person name="Sikorski J."/>
            <person name="Jando M."/>
            <person name="Lucas S."/>
            <person name="Lapidus A."/>
            <person name="Glavina Del Rio T."/>
            <person name="Chen F."/>
            <person name="Tice H."/>
            <person name="Pitluck S."/>
            <person name="Cheng J.F."/>
            <person name="Chertkov O."/>
            <person name="Sims D."/>
            <person name="Meincke L."/>
            <person name="Brettin T."/>
            <person name="Han C."/>
            <person name="Detter J.C."/>
            <person name="Bruce D."/>
            <person name="Goodwin L."/>
            <person name="Land M."/>
            <person name="Hauser L."/>
            <person name="Chang Y.J."/>
            <person name="Jeffries C.D."/>
            <person name="Ivanova N."/>
            <person name="Mavromatis K."/>
            <person name="Mikhailova N."/>
            <person name="Chen A."/>
            <person name="Palaniappan K."/>
            <person name="Chain P."/>
            <person name="Rohde M."/>
            <person name="Goker M."/>
            <person name="Bristow J."/>
            <person name="Eisen J.A."/>
            <person name="Markowitz V."/>
            <person name="Hugenholtz P."/>
            <person name="Kyrpides N.C."/>
            <person name="Klenk H.P."/>
        </authorList>
    </citation>
    <scope>NUCLEOTIDE SEQUENCE [LARGE SCALE GENOMIC DNA]</scope>
    <source>
        <strain evidence="2">ATCC 12428 / DSM 43021 / JCM 3005 / NI 9100</strain>
    </source>
</reference>
<dbReference type="Proteomes" id="UP000002029">
    <property type="component" value="Chromosome"/>
</dbReference>